<dbReference type="GO" id="GO:0005829">
    <property type="term" value="C:cytosol"/>
    <property type="evidence" value="ECO:0007669"/>
    <property type="project" value="TreeGrafter"/>
</dbReference>
<evidence type="ECO:0000256" key="1">
    <source>
        <dbReference type="ARBA" id="ARBA00003134"/>
    </source>
</evidence>
<feature type="region of interest" description="Disordered" evidence="9">
    <location>
        <begin position="1"/>
        <end position="22"/>
    </location>
</feature>
<evidence type="ECO:0000256" key="3">
    <source>
        <dbReference type="ARBA" id="ARBA00022730"/>
    </source>
</evidence>
<dbReference type="NCBIfam" id="TIGR00029">
    <property type="entry name" value="S20"/>
    <property type="match status" value="1"/>
</dbReference>
<reference evidence="11" key="1">
    <citation type="submission" date="2015-11" db="EMBL/GenBank/DDBJ databases">
        <authorList>
            <person name="Varghese N."/>
        </authorList>
    </citation>
    <scope>NUCLEOTIDE SEQUENCE [LARGE SCALE GENOMIC DNA]</scope>
    <source>
        <strain evidence="11">JGI-23</strain>
    </source>
</reference>
<keyword evidence="6 8" id="KW-0687">Ribonucleoprotein</keyword>
<comment type="function">
    <text evidence="1 8">Binds directly to 16S ribosomal RNA.</text>
</comment>
<evidence type="ECO:0000313" key="11">
    <source>
        <dbReference type="Proteomes" id="UP000199197"/>
    </source>
</evidence>
<keyword evidence="5 8" id="KW-0689">Ribosomal protein</keyword>
<dbReference type="FunFam" id="1.20.58.110:FF:000001">
    <property type="entry name" value="30S ribosomal protein S20"/>
    <property type="match status" value="1"/>
</dbReference>
<dbReference type="GO" id="GO:0070181">
    <property type="term" value="F:small ribosomal subunit rRNA binding"/>
    <property type="evidence" value="ECO:0007669"/>
    <property type="project" value="TreeGrafter"/>
</dbReference>
<feature type="compositionally biased region" description="Basic residues" evidence="9">
    <location>
        <begin position="10"/>
        <end position="22"/>
    </location>
</feature>
<dbReference type="EMBL" id="CZVW01000023">
    <property type="protein sequence ID" value="CUT04381.1"/>
    <property type="molecule type" value="Genomic_DNA"/>
</dbReference>
<name>A0A0P1NZC1_9BACT</name>
<dbReference type="InterPro" id="IPR036510">
    <property type="entry name" value="Ribosomal_bS20_sf"/>
</dbReference>
<dbReference type="PANTHER" id="PTHR33398">
    <property type="entry name" value="30S RIBOSOMAL PROTEIN S20"/>
    <property type="match status" value="1"/>
</dbReference>
<gene>
    <name evidence="8" type="primary">rpsT</name>
    <name evidence="10" type="ORF">JGI23_01706</name>
</gene>
<evidence type="ECO:0000256" key="6">
    <source>
        <dbReference type="ARBA" id="ARBA00023274"/>
    </source>
</evidence>
<dbReference type="GO" id="GO:0015935">
    <property type="term" value="C:small ribosomal subunit"/>
    <property type="evidence" value="ECO:0007669"/>
    <property type="project" value="TreeGrafter"/>
</dbReference>
<evidence type="ECO:0000256" key="7">
    <source>
        <dbReference type="ARBA" id="ARBA00035136"/>
    </source>
</evidence>
<evidence type="ECO:0000313" key="10">
    <source>
        <dbReference type="EMBL" id="CUT04381.1"/>
    </source>
</evidence>
<dbReference type="InterPro" id="IPR002583">
    <property type="entry name" value="Ribosomal_bS20"/>
</dbReference>
<evidence type="ECO:0000256" key="2">
    <source>
        <dbReference type="ARBA" id="ARBA00007634"/>
    </source>
</evidence>
<evidence type="ECO:0000256" key="9">
    <source>
        <dbReference type="SAM" id="MobiDB-lite"/>
    </source>
</evidence>
<dbReference type="OrthoDB" id="9808392at2"/>
<dbReference type="SUPFAM" id="SSF46992">
    <property type="entry name" value="Ribosomal protein S20"/>
    <property type="match status" value="1"/>
</dbReference>
<dbReference type="AlphaFoldDB" id="A0A0P1NZC1"/>
<comment type="similarity">
    <text evidence="2 8">Belongs to the bacterial ribosomal protein bS20 family.</text>
</comment>
<dbReference type="GO" id="GO:0006412">
    <property type="term" value="P:translation"/>
    <property type="evidence" value="ECO:0007669"/>
    <property type="project" value="UniProtKB-UniRule"/>
</dbReference>
<accession>A0A0P1NZC1</accession>
<keyword evidence="11" id="KW-1185">Reference proteome</keyword>
<dbReference type="RefSeq" id="WP_092350832.1">
    <property type="nucleotide sequence ID" value="NZ_CZVW01000023.1"/>
</dbReference>
<protein>
    <recommendedName>
        <fullName evidence="7 8">Small ribosomal subunit protein bS20</fullName>
    </recommendedName>
</protein>
<dbReference type="GO" id="GO:0003735">
    <property type="term" value="F:structural constituent of ribosome"/>
    <property type="evidence" value="ECO:0007669"/>
    <property type="project" value="InterPro"/>
</dbReference>
<keyword evidence="3 8" id="KW-0699">rRNA-binding</keyword>
<dbReference type="HAMAP" id="MF_00500">
    <property type="entry name" value="Ribosomal_bS20"/>
    <property type="match status" value="1"/>
</dbReference>
<sequence>MPNLKSAERRLRKSERRRKRNRHYKSMMKTFIKKVKNATTKEEAEAALKKVYSILDKLVVKGIIHKNRASSYKSKLAQFVNNFPTTQQAQA</sequence>
<dbReference type="Pfam" id="PF01649">
    <property type="entry name" value="Ribosomal_S20p"/>
    <property type="match status" value="1"/>
</dbReference>
<dbReference type="Gene3D" id="1.20.58.110">
    <property type="entry name" value="Ribosomal protein S20"/>
    <property type="match status" value="1"/>
</dbReference>
<organism evidence="10 11">
    <name type="scientific">Candidatus Chryseopegocella kryptomonas</name>
    <dbReference type="NCBI Taxonomy" id="1633643"/>
    <lineage>
        <taxon>Bacteria</taxon>
        <taxon>Pseudomonadati</taxon>
        <taxon>Candidatus Kryptoniota</taxon>
        <taxon>Candidatus Chryseopegocella</taxon>
    </lineage>
</organism>
<evidence type="ECO:0000256" key="5">
    <source>
        <dbReference type="ARBA" id="ARBA00022980"/>
    </source>
</evidence>
<evidence type="ECO:0000256" key="4">
    <source>
        <dbReference type="ARBA" id="ARBA00022884"/>
    </source>
</evidence>
<dbReference type="Proteomes" id="UP000199197">
    <property type="component" value="Unassembled WGS sequence"/>
</dbReference>
<keyword evidence="4 8" id="KW-0694">RNA-binding</keyword>
<proteinExistence type="inferred from homology"/>
<evidence type="ECO:0000256" key="8">
    <source>
        <dbReference type="HAMAP-Rule" id="MF_00500"/>
    </source>
</evidence>
<dbReference type="PANTHER" id="PTHR33398:SF1">
    <property type="entry name" value="SMALL RIBOSOMAL SUBUNIT PROTEIN BS20C"/>
    <property type="match status" value="1"/>
</dbReference>